<dbReference type="InterPro" id="IPR027417">
    <property type="entry name" value="P-loop_NTPase"/>
</dbReference>
<evidence type="ECO:0000313" key="3">
    <source>
        <dbReference type="Proteomes" id="UP000002725"/>
    </source>
</evidence>
<dbReference type="Pfam" id="PF13469">
    <property type="entry name" value="Sulfotransfer_3"/>
    <property type="match status" value="1"/>
</dbReference>
<dbReference type="HOGENOM" id="CLU_017703_1_1_10"/>
<keyword evidence="3" id="KW-1185">Reference proteome</keyword>
<dbReference type="PANTHER" id="PTHR10605">
    <property type="entry name" value="HEPARAN SULFATE SULFOTRANSFERASE"/>
    <property type="match status" value="1"/>
</dbReference>
<evidence type="ECO:0000313" key="2">
    <source>
        <dbReference type="EMBL" id="ACF46778.1"/>
    </source>
</evidence>
<sequence>MQDNPFFVVVGAVKAGTTSVYNYLDKHSSIYMSPIKEPHYFCKDIRCDDFNDDYKKENCLNVEKYLKTKKLSKRHIAFVERKEEYMALYRDFKNEKICGEVSNGYLYSDVAAKEIYKYNPSAKIIVILRDPVERAFSHWLMDLKSKNVCRRSFVEAVEEDYCDKNKGWGKSHLYVELGLYCKQVKRYLDVFSQDQILILDYYNLKENPKRFMEEIYSFLNVEPISIDFYQRYNSASMIKYPMLNSMICMLKYNLLINYIPDKVKYYIKSAVSTKEGIPVLTYDDRVALNKYFIEDVEELKKIVGCDLSKWRI</sequence>
<dbReference type="STRING" id="290512.Paes_1765"/>
<dbReference type="KEGG" id="paa:Paes_1765"/>
<gene>
    <name evidence="2" type="ordered locus">Paes_1765</name>
</gene>
<dbReference type="EMBL" id="CP001108">
    <property type="protein sequence ID" value="ACF46778.1"/>
    <property type="molecule type" value="Genomic_DNA"/>
</dbReference>
<dbReference type="RefSeq" id="WP_012506311.1">
    <property type="nucleotide sequence ID" value="NC_011059.1"/>
</dbReference>
<keyword evidence="1" id="KW-0808">Transferase</keyword>
<dbReference type="AlphaFoldDB" id="B4S3Y6"/>
<dbReference type="eggNOG" id="COG4424">
    <property type="taxonomic scope" value="Bacteria"/>
</dbReference>
<dbReference type="SUPFAM" id="SSF52540">
    <property type="entry name" value="P-loop containing nucleoside triphosphate hydrolases"/>
    <property type="match status" value="1"/>
</dbReference>
<dbReference type="Proteomes" id="UP000002725">
    <property type="component" value="Chromosome"/>
</dbReference>
<evidence type="ECO:0000256" key="1">
    <source>
        <dbReference type="ARBA" id="ARBA00022679"/>
    </source>
</evidence>
<reference evidence="2" key="1">
    <citation type="submission" date="2008-06" db="EMBL/GenBank/DDBJ databases">
        <title>Complete sequence of chromosome of Prosthecochloris aestuarii DSM 271.</title>
        <authorList>
            <consortium name="US DOE Joint Genome Institute"/>
            <person name="Lucas S."/>
            <person name="Copeland A."/>
            <person name="Lapidus A."/>
            <person name="Glavina del Rio T."/>
            <person name="Dalin E."/>
            <person name="Tice H."/>
            <person name="Bruce D."/>
            <person name="Goodwin L."/>
            <person name="Pitluck S."/>
            <person name="Schmutz J."/>
            <person name="Larimer F."/>
            <person name="Land M."/>
            <person name="Hauser L."/>
            <person name="Kyrpides N."/>
            <person name="Anderson I."/>
            <person name="Liu Z."/>
            <person name="Li T."/>
            <person name="Zhao F."/>
            <person name="Overmann J."/>
            <person name="Bryant D.A."/>
            <person name="Richardson P."/>
        </authorList>
    </citation>
    <scope>NUCLEOTIDE SEQUENCE [LARGE SCALE GENOMIC DNA]</scope>
    <source>
        <strain evidence="2">DSM 271</strain>
    </source>
</reference>
<organism evidence="2 3">
    <name type="scientific">Prosthecochloris aestuarii (strain DSM 271 / SK 413)</name>
    <dbReference type="NCBI Taxonomy" id="290512"/>
    <lineage>
        <taxon>Bacteria</taxon>
        <taxon>Pseudomonadati</taxon>
        <taxon>Chlorobiota</taxon>
        <taxon>Chlorobiia</taxon>
        <taxon>Chlorobiales</taxon>
        <taxon>Chlorobiaceae</taxon>
        <taxon>Prosthecochloris</taxon>
    </lineage>
</organism>
<dbReference type="GO" id="GO:0008146">
    <property type="term" value="F:sulfotransferase activity"/>
    <property type="evidence" value="ECO:0007669"/>
    <property type="project" value="InterPro"/>
</dbReference>
<accession>B4S3Y6</accession>
<protein>
    <submittedName>
        <fullName evidence="2">Sulfotransferase</fullName>
    </submittedName>
</protein>
<proteinExistence type="predicted"/>
<dbReference type="PANTHER" id="PTHR10605:SF56">
    <property type="entry name" value="BIFUNCTIONAL HEPARAN SULFATE N-DEACETYLASE_N-SULFOTRANSFERASE"/>
    <property type="match status" value="1"/>
</dbReference>
<dbReference type="Gene3D" id="3.40.50.300">
    <property type="entry name" value="P-loop containing nucleotide triphosphate hydrolases"/>
    <property type="match status" value="1"/>
</dbReference>
<dbReference type="InterPro" id="IPR037359">
    <property type="entry name" value="NST/OST"/>
</dbReference>
<name>B4S3Y6_PROA2</name>